<feature type="domain" description="Glycosyltransferase 2-like" evidence="1">
    <location>
        <begin position="7"/>
        <end position="111"/>
    </location>
</feature>
<dbReference type="InterPro" id="IPR029044">
    <property type="entry name" value="Nucleotide-diphossugar_trans"/>
</dbReference>
<sequence length="300" mass="34912">MSNPLVSVVIPTYKRTDYLKLTLESVNNQSFQNFEIIVVDDGSPNDDNLLLCQMFEKVRYIKIENSGGPAKPRNVGMKEAKGRYIAFVDDDDLWLPTKLEKQVAILDNNSEFGLVHSCCEVIDENGIKTNEIVGRPGSLDVKHGDVSLRMIGSWTLMMPTPMVRKEVIDEIGLFNEIMPPAGEDVEYWTRCSFVAKFFYMDEPLALYRRHPQNISGNTIKYLQLPLYLKSVLLEQLNFERITKKQYFYLLNSLCKMQIKMVKVHLFQTCKKLFLLDFYWLFKKNNVKLLIYVLFFKKESL</sequence>
<dbReference type="PANTHER" id="PTHR22916:SF3">
    <property type="entry name" value="UDP-GLCNAC:BETAGAL BETA-1,3-N-ACETYLGLUCOSAMINYLTRANSFERASE-LIKE PROTEIN 1"/>
    <property type="match status" value="1"/>
</dbReference>
<dbReference type="Proteomes" id="UP000285211">
    <property type="component" value="Unassembled WGS sequence"/>
</dbReference>
<protein>
    <submittedName>
        <fullName evidence="2">Glycosyltransferase family 2 protein</fullName>
    </submittedName>
</protein>
<organism evidence="2 3">
    <name type="scientific">Flavobacterium sufflavum</name>
    <dbReference type="NCBI Taxonomy" id="1921138"/>
    <lineage>
        <taxon>Bacteria</taxon>
        <taxon>Pseudomonadati</taxon>
        <taxon>Bacteroidota</taxon>
        <taxon>Flavobacteriia</taxon>
        <taxon>Flavobacteriales</taxon>
        <taxon>Flavobacteriaceae</taxon>
        <taxon>Flavobacterium</taxon>
    </lineage>
</organism>
<keyword evidence="3" id="KW-1185">Reference proteome</keyword>
<dbReference type="AlphaFoldDB" id="A0A437KUP6"/>
<gene>
    <name evidence="2" type="ORF">EOD40_10555</name>
</gene>
<dbReference type="Gene3D" id="3.90.550.10">
    <property type="entry name" value="Spore Coat Polysaccharide Biosynthesis Protein SpsA, Chain A"/>
    <property type="match status" value="1"/>
</dbReference>
<evidence type="ECO:0000313" key="3">
    <source>
        <dbReference type="Proteomes" id="UP000285211"/>
    </source>
</evidence>
<dbReference type="CDD" id="cd00761">
    <property type="entry name" value="Glyco_tranf_GTA_type"/>
    <property type="match status" value="1"/>
</dbReference>
<accession>A0A437KUP6</accession>
<dbReference type="EMBL" id="SACJ01000005">
    <property type="protein sequence ID" value="RVT75887.1"/>
    <property type="molecule type" value="Genomic_DNA"/>
</dbReference>
<keyword evidence="2" id="KW-0808">Transferase</keyword>
<dbReference type="PANTHER" id="PTHR22916">
    <property type="entry name" value="GLYCOSYLTRANSFERASE"/>
    <property type="match status" value="1"/>
</dbReference>
<dbReference type="OrthoDB" id="597270at2"/>
<reference evidence="2 3" key="1">
    <citation type="submission" date="2019-01" db="EMBL/GenBank/DDBJ databases">
        <authorList>
            <person name="Chen W.-M."/>
        </authorList>
    </citation>
    <scope>NUCLEOTIDE SEQUENCE [LARGE SCALE GENOMIC DNA]</scope>
    <source>
        <strain evidence="2 3">BBQ-12</strain>
    </source>
</reference>
<name>A0A437KUP6_9FLAO</name>
<proteinExistence type="predicted"/>
<dbReference type="RefSeq" id="WP_128195315.1">
    <property type="nucleotide sequence ID" value="NZ_SACJ01000005.1"/>
</dbReference>
<evidence type="ECO:0000259" key="1">
    <source>
        <dbReference type="Pfam" id="PF00535"/>
    </source>
</evidence>
<dbReference type="InterPro" id="IPR001173">
    <property type="entry name" value="Glyco_trans_2-like"/>
</dbReference>
<evidence type="ECO:0000313" key="2">
    <source>
        <dbReference type="EMBL" id="RVT75887.1"/>
    </source>
</evidence>
<comment type="caution">
    <text evidence="2">The sequence shown here is derived from an EMBL/GenBank/DDBJ whole genome shotgun (WGS) entry which is preliminary data.</text>
</comment>
<dbReference type="Pfam" id="PF00535">
    <property type="entry name" value="Glycos_transf_2"/>
    <property type="match status" value="1"/>
</dbReference>
<dbReference type="GO" id="GO:0016758">
    <property type="term" value="F:hexosyltransferase activity"/>
    <property type="evidence" value="ECO:0007669"/>
    <property type="project" value="UniProtKB-ARBA"/>
</dbReference>
<dbReference type="SUPFAM" id="SSF53448">
    <property type="entry name" value="Nucleotide-diphospho-sugar transferases"/>
    <property type="match status" value="1"/>
</dbReference>